<dbReference type="EMBL" id="CP017820">
    <property type="protein sequence ID" value="APA10839.1"/>
    <property type="molecule type" value="Genomic_DNA"/>
</dbReference>
<dbReference type="KEGG" id="ssl:SS1G_03509"/>
<gene>
    <name evidence="2" type="ORF">sscle_07g056090</name>
</gene>
<dbReference type="RefSeq" id="XP_001595420.1">
    <property type="nucleotide sequence ID" value="XM_001595370.1"/>
</dbReference>
<protein>
    <submittedName>
        <fullName evidence="2">Uncharacterized protein</fullName>
    </submittedName>
</protein>
<feature type="compositionally biased region" description="Basic and acidic residues" evidence="1">
    <location>
        <begin position="45"/>
        <end position="55"/>
    </location>
</feature>
<evidence type="ECO:0000256" key="1">
    <source>
        <dbReference type="SAM" id="MobiDB-lite"/>
    </source>
</evidence>
<accession>A0A1D9Q7G8</accession>
<organism evidence="2 3">
    <name type="scientific">Sclerotinia sclerotiorum (strain ATCC 18683 / 1980 / Ss-1)</name>
    <name type="common">White mold</name>
    <name type="synonym">Whetzelinia sclerotiorum</name>
    <dbReference type="NCBI Taxonomy" id="665079"/>
    <lineage>
        <taxon>Eukaryota</taxon>
        <taxon>Fungi</taxon>
        <taxon>Dikarya</taxon>
        <taxon>Ascomycota</taxon>
        <taxon>Pezizomycotina</taxon>
        <taxon>Leotiomycetes</taxon>
        <taxon>Helotiales</taxon>
        <taxon>Sclerotiniaceae</taxon>
        <taxon>Sclerotinia</taxon>
    </lineage>
</organism>
<evidence type="ECO:0000313" key="2">
    <source>
        <dbReference type="EMBL" id="APA10839.1"/>
    </source>
</evidence>
<dbReference type="OMA" id="AMIKTDV"/>
<reference evidence="3" key="1">
    <citation type="journal article" date="2017" name="Genome Biol. Evol.">
        <title>The complete genome sequence of the phytopathogenic fungus Sclerotinia sclerotiorum reveals insights into the genome architecture of broad host range pathogens.</title>
        <authorList>
            <person name="Derbyshire M."/>
            <person name="Denton-Giles M."/>
            <person name="Hegedus D."/>
            <person name="Seifbarghy S."/>
            <person name="Rollins J."/>
            <person name="van Kan J."/>
            <person name="Seidl M.F."/>
            <person name="Faino L."/>
            <person name="Mbengue M."/>
            <person name="Navaud O."/>
            <person name="Raffaele S."/>
            <person name="Hammond-Kosack K."/>
            <person name="Heard S."/>
            <person name="Oliver R."/>
        </authorList>
    </citation>
    <scope>NUCLEOTIDE SEQUENCE [LARGE SCALE GENOMIC DNA]</scope>
    <source>
        <strain evidence="3">ATCC 18683 / 1980 / Ss-1</strain>
    </source>
</reference>
<dbReference type="Proteomes" id="UP000177798">
    <property type="component" value="Chromosome 7"/>
</dbReference>
<feature type="region of interest" description="Disordered" evidence="1">
    <location>
        <begin position="44"/>
        <end position="80"/>
    </location>
</feature>
<dbReference type="AlphaFoldDB" id="A0A1D9Q7G8"/>
<feature type="compositionally biased region" description="Basic residues" evidence="1">
    <location>
        <begin position="57"/>
        <end position="69"/>
    </location>
</feature>
<name>A0A1D9Q7G8_SCLS1</name>
<dbReference type="OrthoDB" id="3555259at2759"/>
<evidence type="ECO:0000313" key="3">
    <source>
        <dbReference type="Proteomes" id="UP000177798"/>
    </source>
</evidence>
<sequence length="80" mass="8724">MSSPDTPGNIEGLLRRKGDLNPMNWGFKVDDKILDHPKIGLIKTDVSKPKDDGKCKSCVKKQEKAKKKEKNGDAGGCVVS</sequence>
<proteinExistence type="predicted"/>
<dbReference type="VEuPathDB" id="FungiDB:sscle_07g056090"/>